<dbReference type="EMBL" id="AP018933">
    <property type="protein sequence ID" value="BBG30338.1"/>
    <property type="molecule type" value="Genomic_DNA"/>
</dbReference>
<dbReference type="Proteomes" id="UP000267342">
    <property type="component" value="Chromosome"/>
</dbReference>
<accession>A0A348HFD6</accession>
<proteinExistence type="predicted"/>
<gene>
    <name evidence="1" type="ORF">ZBT109_1581</name>
</gene>
<reference evidence="1 2" key="1">
    <citation type="submission" date="2018-09" db="EMBL/GenBank/DDBJ databases">
        <title>Zymobacter palmae IAM14233 (=T109) whole genome analysis.</title>
        <authorList>
            <person name="Yanase H."/>
        </authorList>
    </citation>
    <scope>NUCLEOTIDE SEQUENCE [LARGE SCALE GENOMIC DNA]</scope>
    <source>
        <strain evidence="1 2">IAM14233</strain>
    </source>
</reference>
<evidence type="ECO:0000313" key="1">
    <source>
        <dbReference type="EMBL" id="BBG30338.1"/>
    </source>
</evidence>
<protein>
    <submittedName>
        <fullName evidence="1">Acyl-CoA synthetases</fullName>
    </submittedName>
</protein>
<dbReference type="KEGG" id="zpl:ZBT109_1581"/>
<keyword evidence="2" id="KW-1185">Reference proteome</keyword>
<organism evidence="1 2">
    <name type="scientific">Zymobacter palmae</name>
    <dbReference type="NCBI Taxonomy" id="33074"/>
    <lineage>
        <taxon>Bacteria</taxon>
        <taxon>Pseudomonadati</taxon>
        <taxon>Pseudomonadota</taxon>
        <taxon>Gammaproteobacteria</taxon>
        <taxon>Oceanospirillales</taxon>
        <taxon>Halomonadaceae</taxon>
        <taxon>Zymobacter group</taxon>
        <taxon>Zymobacter</taxon>
    </lineage>
</organism>
<dbReference type="AlphaFoldDB" id="A0A348HFD6"/>
<name>A0A348HFD6_9GAMM</name>
<sequence>MYLGGSGFGLTGAMVMLTLTAPSTRYRRWTEKASAII</sequence>
<evidence type="ECO:0000313" key="2">
    <source>
        <dbReference type="Proteomes" id="UP000267342"/>
    </source>
</evidence>